<evidence type="ECO:0000313" key="2">
    <source>
        <dbReference type="Proteomes" id="UP000325811"/>
    </source>
</evidence>
<dbReference type="Proteomes" id="UP000325811">
    <property type="component" value="Chromosome II"/>
</dbReference>
<proteinExistence type="predicted"/>
<evidence type="ECO:0000313" key="1">
    <source>
        <dbReference type="EMBL" id="VVD33646.1"/>
    </source>
</evidence>
<protein>
    <recommendedName>
        <fullName evidence="3">SnoaL-like domain-containing protein</fullName>
    </recommendedName>
</protein>
<accession>A0A5Q4Z3J9</accession>
<evidence type="ECO:0008006" key="3">
    <source>
        <dbReference type="Google" id="ProtNLM"/>
    </source>
</evidence>
<keyword evidence="2" id="KW-1185">Reference proteome</keyword>
<dbReference type="KEGG" id="pdio:PDMSB3_2362.1"/>
<dbReference type="Gene3D" id="3.10.450.50">
    <property type="match status" value="1"/>
</dbReference>
<sequence length="138" mass="15690">MPSERILEPRGALLPEQTTMSTTHKTAESIATFLHDQTEHWNAGNKSAFFDAYRRVAPAGLTIEYIGRPPQDGWPVLEHMWESQRANIRAEPVAKIINGNEAACYVRNVVAGTERVIETIELFRFTAGQLFVRYFIKQ</sequence>
<dbReference type="EMBL" id="LR699554">
    <property type="protein sequence ID" value="VVD33646.1"/>
    <property type="molecule type" value="Genomic_DNA"/>
</dbReference>
<organism evidence="1 2">
    <name type="scientific">Paraburkholderia dioscoreae</name>
    <dbReference type="NCBI Taxonomy" id="2604047"/>
    <lineage>
        <taxon>Bacteria</taxon>
        <taxon>Pseudomonadati</taxon>
        <taxon>Pseudomonadota</taxon>
        <taxon>Betaproteobacteria</taxon>
        <taxon>Burkholderiales</taxon>
        <taxon>Burkholderiaceae</taxon>
        <taxon>Paraburkholderia</taxon>
    </lineage>
</organism>
<name>A0A5Q4Z3J9_9BURK</name>
<dbReference type="AlphaFoldDB" id="A0A5Q4Z3J9"/>
<gene>
    <name evidence="1" type="ORF">PDMSB3_2362</name>
</gene>
<dbReference type="RefSeq" id="WP_232064365.1">
    <property type="nucleotide sequence ID" value="NZ_LR699554.1"/>
</dbReference>
<reference evidence="1 2" key="1">
    <citation type="submission" date="2019-08" db="EMBL/GenBank/DDBJ databases">
        <authorList>
            <person name="Herpell B J."/>
        </authorList>
    </citation>
    <scope>NUCLEOTIDE SEQUENCE [LARGE SCALE GENOMIC DNA]</scope>
    <source>
        <strain evidence="2">Msb3</strain>
    </source>
</reference>